<protein>
    <submittedName>
        <fullName evidence="1">HutD family protein</fullName>
    </submittedName>
</protein>
<keyword evidence="2" id="KW-1185">Reference proteome</keyword>
<gene>
    <name evidence="1" type="ORF">ACFOFO_09900</name>
</gene>
<name>A0ABV7F3J0_9BURK</name>
<organism evidence="1 2">
    <name type="scientific">Undibacterium arcticum</name>
    <dbReference type="NCBI Taxonomy" id="1762892"/>
    <lineage>
        <taxon>Bacteria</taxon>
        <taxon>Pseudomonadati</taxon>
        <taxon>Pseudomonadota</taxon>
        <taxon>Betaproteobacteria</taxon>
        <taxon>Burkholderiales</taxon>
        <taxon>Oxalobacteraceae</taxon>
        <taxon>Undibacterium</taxon>
    </lineage>
</organism>
<dbReference type="PANTHER" id="PTHR37943">
    <property type="entry name" value="PROTEIN VES"/>
    <property type="match status" value="1"/>
</dbReference>
<evidence type="ECO:0000313" key="2">
    <source>
        <dbReference type="Proteomes" id="UP001595530"/>
    </source>
</evidence>
<dbReference type="InterPro" id="IPR010282">
    <property type="entry name" value="Uncharacterised_HutD/Ves"/>
</dbReference>
<dbReference type="PANTHER" id="PTHR37943:SF1">
    <property type="entry name" value="PROTEIN VES"/>
    <property type="match status" value="1"/>
</dbReference>
<proteinExistence type="predicted"/>
<reference evidence="2" key="1">
    <citation type="journal article" date="2019" name="Int. J. Syst. Evol. Microbiol.">
        <title>The Global Catalogue of Microorganisms (GCM) 10K type strain sequencing project: providing services to taxonomists for standard genome sequencing and annotation.</title>
        <authorList>
            <consortium name="The Broad Institute Genomics Platform"/>
            <consortium name="The Broad Institute Genome Sequencing Center for Infectious Disease"/>
            <person name="Wu L."/>
            <person name="Ma J."/>
        </authorList>
    </citation>
    <scope>NUCLEOTIDE SEQUENCE [LARGE SCALE GENOMIC DNA]</scope>
    <source>
        <strain evidence="2">KCTC 42986</strain>
    </source>
</reference>
<sequence length="201" mass="21473">MQIISAQNYRRMPWKNGGGVTAEIAISPAAATLGDFDWRISSARVTTAGEFSRFPGIDRSLVVLDGGDLSLRLPGDQYQYLTPASAPYAFDGAAPISATLSAAAITDLNVMTRRDRCRHHLQRIAWSDPIRIDAADAGTTRLVFHALGVELHCHSSATGQMIALPAGGTLLLDAADAIELKPASAAPDARAMLYLIEITTR</sequence>
<comment type="caution">
    <text evidence="1">The sequence shown here is derived from an EMBL/GenBank/DDBJ whole genome shotgun (WGS) entry which is preliminary data.</text>
</comment>
<dbReference type="Gene3D" id="2.60.120.10">
    <property type="entry name" value="Jelly Rolls"/>
    <property type="match status" value="1"/>
</dbReference>
<evidence type="ECO:0000313" key="1">
    <source>
        <dbReference type="EMBL" id="MFC3108271.1"/>
    </source>
</evidence>
<dbReference type="Pfam" id="PF05962">
    <property type="entry name" value="HutD"/>
    <property type="match status" value="1"/>
</dbReference>
<dbReference type="SUPFAM" id="SSF51182">
    <property type="entry name" value="RmlC-like cupins"/>
    <property type="match status" value="1"/>
</dbReference>
<accession>A0ABV7F3J0</accession>
<dbReference type="InterPro" id="IPR011051">
    <property type="entry name" value="RmlC_Cupin_sf"/>
</dbReference>
<dbReference type="CDD" id="cd20293">
    <property type="entry name" value="cupin_HutD_N"/>
    <property type="match status" value="1"/>
</dbReference>
<dbReference type="RefSeq" id="WP_390322827.1">
    <property type="nucleotide sequence ID" value="NZ_JBHRTP010000025.1"/>
</dbReference>
<dbReference type="EMBL" id="JBHRTP010000025">
    <property type="protein sequence ID" value="MFC3108271.1"/>
    <property type="molecule type" value="Genomic_DNA"/>
</dbReference>
<dbReference type="Proteomes" id="UP001595530">
    <property type="component" value="Unassembled WGS sequence"/>
</dbReference>
<dbReference type="InterPro" id="IPR014710">
    <property type="entry name" value="RmlC-like_jellyroll"/>
</dbReference>